<sequence length="616" mass="67313">MSKVRLVKVKLVALISSILYSIFLISANPAAAIDPTPAPTMSPTPVTTSSSVAPIAPVIPLGNKPARKIFSGWIPYYSVRAGVARATAYKEMINEVSPFWYSLTSSKTIKNQFTSANPSLKMAEQVEVLRSQRMKILPALTDSTEKLVLSGYLAKESSRKEVVSTITNLVLTNNFDGIDLDLEGFAFVDGTSSWSKTIPLWTTFITDLSASLHANNKLLSVTTPVLFDPASGRKGSYYVYNWEGIAPYIDRLRIMTYDYSVGKPGPIGPLEWSEAALKYAISVMPASKVWVGIPGYGRDWITKVAGTCPKNVATLIKAGAKAAVFDAAKGNDLALSYGTTPIYDEVRGEVTFTYQKTYNGVNGSGEPVSCTATRVAWYQDRRAYLARAEFISEYRIGGIVQWTLSQASDDAINGILDFARTIGPDVVIGTIKDPELITNYGATQRLTALFSLKDKSPIENLDVIFQFRRQEGDPWSELTTVKTSKDGAADVDLVVGGSLAFRAITLESWERMASETEVGTIKVTRTLSVQAPTSIQRGKPLEILAQVVPREGEVTLLVKSGNSWRELDSGNVSDLNGGHLFILYPKERGFMTFRVTVSASEKYNSSKGEPFTVLVR</sequence>
<evidence type="ECO:0000256" key="1">
    <source>
        <dbReference type="SAM" id="SignalP"/>
    </source>
</evidence>
<gene>
    <name evidence="3" type="ORF">EBT44_00475</name>
</gene>
<dbReference type="GO" id="GO:0005975">
    <property type="term" value="P:carbohydrate metabolic process"/>
    <property type="evidence" value="ECO:0007669"/>
    <property type="project" value="InterPro"/>
</dbReference>
<proteinExistence type="predicted"/>
<dbReference type="InterPro" id="IPR029070">
    <property type="entry name" value="Chitinase_insertion_sf"/>
</dbReference>
<dbReference type="Gene3D" id="3.20.20.80">
    <property type="entry name" value="Glycosidases"/>
    <property type="match status" value="1"/>
</dbReference>
<protein>
    <recommendedName>
        <fullName evidence="2">GH18 domain-containing protein</fullName>
    </recommendedName>
</protein>
<organism evidence="3 4">
    <name type="scientific">Candidatus Fonsibacter lacus</name>
    <dbReference type="NCBI Taxonomy" id="2576439"/>
    <lineage>
        <taxon>Bacteria</taxon>
        <taxon>Pseudomonadati</taxon>
        <taxon>Pseudomonadota</taxon>
        <taxon>Alphaproteobacteria</taxon>
        <taxon>Candidatus Pelagibacterales</taxon>
        <taxon>Candidatus Pelagibacterales incertae sedis</taxon>
        <taxon>Candidatus Fonsibacter</taxon>
    </lineage>
</organism>
<evidence type="ECO:0000313" key="3">
    <source>
        <dbReference type="EMBL" id="NBR93336.1"/>
    </source>
</evidence>
<feature type="domain" description="GH18" evidence="2">
    <location>
        <begin position="67"/>
        <end position="419"/>
    </location>
</feature>
<dbReference type="Proteomes" id="UP000740727">
    <property type="component" value="Unassembled WGS sequence"/>
</dbReference>
<dbReference type="GO" id="GO:0008061">
    <property type="term" value="F:chitin binding"/>
    <property type="evidence" value="ECO:0007669"/>
    <property type="project" value="InterPro"/>
</dbReference>
<evidence type="ECO:0000259" key="2">
    <source>
        <dbReference type="PROSITE" id="PS51910"/>
    </source>
</evidence>
<dbReference type="PANTHER" id="PTHR46066:SF2">
    <property type="entry name" value="CHITINASE DOMAIN-CONTAINING PROTEIN 1"/>
    <property type="match status" value="1"/>
</dbReference>
<name>A0A965GC09_9PROT</name>
<feature type="chain" id="PRO_5036799022" description="GH18 domain-containing protein" evidence="1">
    <location>
        <begin position="33"/>
        <end position="616"/>
    </location>
</feature>
<dbReference type="SMART" id="SM00636">
    <property type="entry name" value="Glyco_18"/>
    <property type="match status" value="1"/>
</dbReference>
<feature type="signal peptide" evidence="1">
    <location>
        <begin position="1"/>
        <end position="32"/>
    </location>
</feature>
<dbReference type="PANTHER" id="PTHR46066">
    <property type="entry name" value="CHITINASE DOMAIN-CONTAINING PROTEIN 1 FAMILY MEMBER"/>
    <property type="match status" value="1"/>
</dbReference>
<dbReference type="Pfam" id="PF00704">
    <property type="entry name" value="Glyco_hydro_18"/>
    <property type="match status" value="1"/>
</dbReference>
<evidence type="ECO:0000313" key="4">
    <source>
        <dbReference type="Proteomes" id="UP000740727"/>
    </source>
</evidence>
<dbReference type="InterPro" id="IPR001223">
    <property type="entry name" value="Glyco_hydro18_cat"/>
</dbReference>
<keyword evidence="1" id="KW-0732">Signal</keyword>
<dbReference type="InterPro" id="IPR011583">
    <property type="entry name" value="Chitinase_II/V-like_cat"/>
</dbReference>
<dbReference type="PROSITE" id="PS51910">
    <property type="entry name" value="GH18_2"/>
    <property type="match status" value="1"/>
</dbReference>
<dbReference type="EMBL" id="RFXN01000002">
    <property type="protein sequence ID" value="NBR93336.1"/>
    <property type="molecule type" value="Genomic_DNA"/>
</dbReference>
<dbReference type="InterPro" id="IPR017853">
    <property type="entry name" value="GH"/>
</dbReference>
<dbReference type="AlphaFoldDB" id="A0A965GC09"/>
<comment type="caution">
    <text evidence="3">The sequence shown here is derived from an EMBL/GenBank/DDBJ whole genome shotgun (WGS) entry which is preliminary data.</text>
</comment>
<dbReference type="Gene3D" id="3.10.50.10">
    <property type="match status" value="1"/>
</dbReference>
<dbReference type="SUPFAM" id="SSF51445">
    <property type="entry name" value="(Trans)glycosidases"/>
    <property type="match status" value="1"/>
</dbReference>
<reference evidence="3" key="1">
    <citation type="submission" date="2018-10" db="EMBL/GenBank/DDBJ databases">
        <title>Iterative Subtractive Binning of Freshwater Chronoseries Metagenomes Recovers Nearly Complete Genomes from over Four Hundred Novel Species.</title>
        <authorList>
            <person name="Rodriguez-R L.M."/>
            <person name="Tsementzi D."/>
            <person name="Luo C."/>
            <person name="Konstantinidis K.T."/>
        </authorList>
    </citation>
    <scope>NUCLEOTIDE SEQUENCE</scope>
    <source>
        <strain evidence="3">WB5_2A_028</strain>
    </source>
</reference>
<accession>A0A965GC09</accession>